<feature type="compositionally biased region" description="Low complexity" evidence="1">
    <location>
        <begin position="73"/>
        <end position="90"/>
    </location>
</feature>
<protein>
    <submittedName>
        <fullName evidence="2">Uncharacterized protein</fullName>
    </submittedName>
</protein>
<evidence type="ECO:0000313" key="3">
    <source>
        <dbReference type="Proteomes" id="UP000277580"/>
    </source>
</evidence>
<organism evidence="2 3">
    <name type="scientific">Morchella conica CCBAS932</name>
    <dbReference type="NCBI Taxonomy" id="1392247"/>
    <lineage>
        <taxon>Eukaryota</taxon>
        <taxon>Fungi</taxon>
        <taxon>Dikarya</taxon>
        <taxon>Ascomycota</taxon>
        <taxon>Pezizomycotina</taxon>
        <taxon>Pezizomycetes</taxon>
        <taxon>Pezizales</taxon>
        <taxon>Morchellaceae</taxon>
        <taxon>Morchella</taxon>
    </lineage>
</organism>
<dbReference type="Proteomes" id="UP000277580">
    <property type="component" value="Unassembled WGS sequence"/>
</dbReference>
<reference evidence="2 3" key="1">
    <citation type="journal article" date="2018" name="Nat. Ecol. Evol.">
        <title>Pezizomycetes genomes reveal the molecular basis of ectomycorrhizal truffle lifestyle.</title>
        <authorList>
            <person name="Murat C."/>
            <person name="Payen T."/>
            <person name="Noel B."/>
            <person name="Kuo A."/>
            <person name="Morin E."/>
            <person name="Chen J."/>
            <person name="Kohler A."/>
            <person name="Krizsan K."/>
            <person name="Balestrini R."/>
            <person name="Da Silva C."/>
            <person name="Montanini B."/>
            <person name="Hainaut M."/>
            <person name="Levati E."/>
            <person name="Barry K.W."/>
            <person name="Belfiori B."/>
            <person name="Cichocki N."/>
            <person name="Clum A."/>
            <person name="Dockter R.B."/>
            <person name="Fauchery L."/>
            <person name="Guy J."/>
            <person name="Iotti M."/>
            <person name="Le Tacon F."/>
            <person name="Lindquist E.A."/>
            <person name="Lipzen A."/>
            <person name="Malagnac F."/>
            <person name="Mello A."/>
            <person name="Molinier V."/>
            <person name="Miyauchi S."/>
            <person name="Poulain J."/>
            <person name="Riccioni C."/>
            <person name="Rubini A."/>
            <person name="Sitrit Y."/>
            <person name="Splivallo R."/>
            <person name="Traeger S."/>
            <person name="Wang M."/>
            <person name="Zifcakova L."/>
            <person name="Wipf D."/>
            <person name="Zambonelli A."/>
            <person name="Paolocci F."/>
            <person name="Nowrousian M."/>
            <person name="Ottonello S."/>
            <person name="Baldrian P."/>
            <person name="Spatafora J.W."/>
            <person name="Henrissat B."/>
            <person name="Nagy L.G."/>
            <person name="Aury J.M."/>
            <person name="Wincker P."/>
            <person name="Grigoriev I.V."/>
            <person name="Bonfante P."/>
            <person name="Martin F.M."/>
        </authorList>
    </citation>
    <scope>NUCLEOTIDE SEQUENCE [LARGE SCALE GENOMIC DNA]</scope>
    <source>
        <strain evidence="2 3">CCBAS932</strain>
    </source>
</reference>
<keyword evidence="3" id="KW-1185">Reference proteome</keyword>
<feature type="compositionally biased region" description="Basic and acidic residues" evidence="1">
    <location>
        <begin position="99"/>
        <end position="112"/>
    </location>
</feature>
<feature type="compositionally biased region" description="Polar residues" evidence="1">
    <location>
        <begin position="35"/>
        <end position="48"/>
    </location>
</feature>
<evidence type="ECO:0000256" key="1">
    <source>
        <dbReference type="SAM" id="MobiDB-lite"/>
    </source>
</evidence>
<proteinExistence type="predicted"/>
<sequence length="191" mass="20827">MPESASQWWFRRLFNPRPQAKKNELGDPSRGLLPASSTPPQESGSSLPEHSDVEATIEPTRACSQERERATSTDETTLVSLSESTTHHTSQVAGPEAAHQAEDHDIATRDFAEESPSSSGQQNIDGIKGIESEGGSEGSKHMFRAIRGYDRFVNGLDKFANGLEVFVNGLLGSYICDRTSLFTNSLGKLLF</sequence>
<accession>A0A3N4KPT4</accession>
<dbReference type="EMBL" id="ML119128">
    <property type="protein sequence ID" value="RPB12613.1"/>
    <property type="molecule type" value="Genomic_DNA"/>
</dbReference>
<dbReference type="InParanoid" id="A0A3N4KPT4"/>
<name>A0A3N4KPT4_9PEZI</name>
<feature type="compositionally biased region" description="Polar residues" evidence="1">
    <location>
        <begin position="115"/>
        <end position="124"/>
    </location>
</feature>
<feature type="region of interest" description="Disordered" evidence="1">
    <location>
        <begin position="14"/>
        <end position="138"/>
    </location>
</feature>
<evidence type="ECO:0000313" key="2">
    <source>
        <dbReference type="EMBL" id="RPB12613.1"/>
    </source>
</evidence>
<gene>
    <name evidence="2" type="ORF">P167DRAFT_574290</name>
</gene>
<dbReference type="AlphaFoldDB" id="A0A3N4KPT4"/>